<sequence length="78" mass="9000">RPRLTDARGERRLACVVRSNRRATVAQIAHEVNAGSDGKVSEYTVHRSLLCTGLHRHRPVLTPVHRRKRQQWACEHQN</sequence>
<keyword evidence="3" id="KW-1185">Reference proteome</keyword>
<dbReference type="AlphaFoldDB" id="A0A3N0YF96"/>
<name>A0A3N0YF96_ANAGA</name>
<evidence type="ECO:0000259" key="1">
    <source>
        <dbReference type="Pfam" id="PF01498"/>
    </source>
</evidence>
<feature type="non-terminal residue" evidence="2">
    <location>
        <position position="1"/>
    </location>
</feature>
<dbReference type="Pfam" id="PF01498">
    <property type="entry name" value="HTH_Tnp_Tc3_2"/>
    <property type="match status" value="1"/>
</dbReference>
<evidence type="ECO:0000313" key="2">
    <source>
        <dbReference type="EMBL" id="ROL44774.1"/>
    </source>
</evidence>
<dbReference type="OrthoDB" id="10045182at2759"/>
<dbReference type="EMBL" id="RJVU01044706">
    <property type="protein sequence ID" value="ROL44774.1"/>
    <property type="molecule type" value="Genomic_DNA"/>
</dbReference>
<organism evidence="2 3">
    <name type="scientific">Anabarilius grahami</name>
    <name type="common">Kanglang fish</name>
    <name type="synonym">Barilius grahami</name>
    <dbReference type="NCBI Taxonomy" id="495550"/>
    <lineage>
        <taxon>Eukaryota</taxon>
        <taxon>Metazoa</taxon>
        <taxon>Chordata</taxon>
        <taxon>Craniata</taxon>
        <taxon>Vertebrata</taxon>
        <taxon>Euteleostomi</taxon>
        <taxon>Actinopterygii</taxon>
        <taxon>Neopterygii</taxon>
        <taxon>Teleostei</taxon>
        <taxon>Ostariophysi</taxon>
        <taxon>Cypriniformes</taxon>
        <taxon>Xenocyprididae</taxon>
        <taxon>Xenocypridinae</taxon>
        <taxon>Xenocypridinae incertae sedis</taxon>
        <taxon>Anabarilius</taxon>
    </lineage>
</organism>
<reference evidence="2 3" key="1">
    <citation type="submission" date="2018-10" db="EMBL/GenBank/DDBJ databases">
        <title>Genome assembly for a Yunnan-Guizhou Plateau 3E fish, Anabarilius grahami (Regan), and its evolutionary and genetic applications.</title>
        <authorList>
            <person name="Jiang W."/>
        </authorList>
    </citation>
    <scope>NUCLEOTIDE SEQUENCE [LARGE SCALE GENOMIC DNA]</scope>
    <source>
        <strain evidence="2">AG-KIZ</strain>
        <tissue evidence="2">Muscle</tissue>
    </source>
</reference>
<accession>A0A3N0YF96</accession>
<comment type="caution">
    <text evidence="2">The sequence shown here is derived from an EMBL/GenBank/DDBJ whole genome shotgun (WGS) entry which is preliminary data.</text>
</comment>
<feature type="domain" description="Transposase Tc1-like" evidence="1">
    <location>
        <begin position="11"/>
        <end position="78"/>
    </location>
</feature>
<protein>
    <recommendedName>
        <fullName evidence="1">Transposase Tc1-like domain-containing protein</fullName>
    </recommendedName>
</protein>
<dbReference type="InterPro" id="IPR002492">
    <property type="entry name" value="Transposase_Tc1-like"/>
</dbReference>
<dbReference type="GO" id="GO:0003677">
    <property type="term" value="F:DNA binding"/>
    <property type="evidence" value="ECO:0007669"/>
    <property type="project" value="InterPro"/>
</dbReference>
<dbReference type="GO" id="GO:0015074">
    <property type="term" value="P:DNA integration"/>
    <property type="evidence" value="ECO:0007669"/>
    <property type="project" value="InterPro"/>
</dbReference>
<gene>
    <name evidence="2" type="ORF">DPX16_18485</name>
</gene>
<dbReference type="Proteomes" id="UP000281406">
    <property type="component" value="Unassembled WGS sequence"/>
</dbReference>
<evidence type="ECO:0000313" key="3">
    <source>
        <dbReference type="Proteomes" id="UP000281406"/>
    </source>
</evidence>
<proteinExistence type="predicted"/>
<dbReference type="GO" id="GO:0006313">
    <property type="term" value="P:DNA transposition"/>
    <property type="evidence" value="ECO:0007669"/>
    <property type="project" value="InterPro"/>
</dbReference>